<protein>
    <submittedName>
        <fullName evidence="1">Uncharacterized protein</fullName>
    </submittedName>
</protein>
<proteinExistence type="predicted"/>
<sequence>MRCGNRHSPSSRSVYVQVFYRNGC</sequence>
<evidence type="ECO:0000313" key="1">
    <source>
        <dbReference type="EMBL" id="JAH07440.1"/>
    </source>
</evidence>
<accession>A0A0E9PTN3</accession>
<dbReference type="AlphaFoldDB" id="A0A0E9PTN3"/>
<reference evidence="1" key="1">
    <citation type="submission" date="2014-11" db="EMBL/GenBank/DDBJ databases">
        <authorList>
            <person name="Amaro Gonzalez C."/>
        </authorList>
    </citation>
    <scope>NUCLEOTIDE SEQUENCE</scope>
</reference>
<dbReference type="EMBL" id="GBXM01101137">
    <property type="protein sequence ID" value="JAH07440.1"/>
    <property type="molecule type" value="Transcribed_RNA"/>
</dbReference>
<name>A0A0E9PTN3_ANGAN</name>
<organism evidence="1">
    <name type="scientific">Anguilla anguilla</name>
    <name type="common">European freshwater eel</name>
    <name type="synonym">Muraena anguilla</name>
    <dbReference type="NCBI Taxonomy" id="7936"/>
    <lineage>
        <taxon>Eukaryota</taxon>
        <taxon>Metazoa</taxon>
        <taxon>Chordata</taxon>
        <taxon>Craniata</taxon>
        <taxon>Vertebrata</taxon>
        <taxon>Euteleostomi</taxon>
        <taxon>Actinopterygii</taxon>
        <taxon>Neopterygii</taxon>
        <taxon>Teleostei</taxon>
        <taxon>Anguilliformes</taxon>
        <taxon>Anguillidae</taxon>
        <taxon>Anguilla</taxon>
    </lineage>
</organism>
<reference evidence="1" key="2">
    <citation type="journal article" date="2015" name="Fish Shellfish Immunol.">
        <title>Early steps in the European eel (Anguilla anguilla)-Vibrio vulnificus interaction in the gills: Role of the RtxA13 toxin.</title>
        <authorList>
            <person name="Callol A."/>
            <person name="Pajuelo D."/>
            <person name="Ebbesson L."/>
            <person name="Teles M."/>
            <person name="MacKenzie S."/>
            <person name="Amaro C."/>
        </authorList>
    </citation>
    <scope>NUCLEOTIDE SEQUENCE</scope>
</reference>